<feature type="non-terminal residue" evidence="10">
    <location>
        <position position="1"/>
    </location>
</feature>
<reference evidence="10 11" key="1">
    <citation type="submission" date="2017-06" db="EMBL/GenBank/DDBJ databases">
        <title>A platform for efficient transgenesis in Macrostomum lignano, a flatworm model organism for stem cell research.</title>
        <authorList>
            <person name="Berezikov E."/>
        </authorList>
    </citation>
    <scope>NUCLEOTIDE SEQUENCE [LARGE SCALE GENOMIC DNA]</scope>
    <source>
        <strain evidence="10">DV1</strain>
        <tissue evidence="10">Whole organism</tissue>
    </source>
</reference>
<evidence type="ECO:0000259" key="9">
    <source>
        <dbReference type="Pfam" id="PF00909"/>
    </source>
</evidence>
<evidence type="ECO:0000256" key="6">
    <source>
        <dbReference type="ARBA" id="ARBA00023136"/>
    </source>
</evidence>
<evidence type="ECO:0000256" key="5">
    <source>
        <dbReference type="ARBA" id="ARBA00022989"/>
    </source>
</evidence>
<evidence type="ECO:0000313" key="10">
    <source>
        <dbReference type="EMBL" id="PAA78057.1"/>
    </source>
</evidence>
<name>A0A267FYB8_9PLAT</name>
<feature type="domain" description="Ammonium transporter AmtB-like" evidence="9">
    <location>
        <begin position="17"/>
        <end position="116"/>
    </location>
</feature>
<comment type="caution">
    <text evidence="10">The sequence shown here is derived from an EMBL/GenBank/DDBJ whole genome shotgun (WGS) entry which is preliminary data.</text>
</comment>
<evidence type="ECO:0000256" key="1">
    <source>
        <dbReference type="ARBA" id="ARBA00004141"/>
    </source>
</evidence>
<dbReference type="Gene3D" id="1.10.3430.10">
    <property type="entry name" value="Ammonium transporter AmtB like domains"/>
    <property type="match status" value="1"/>
</dbReference>
<dbReference type="OrthoDB" id="534912at2759"/>
<comment type="subcellular location">
    <subcellularLocation>
        <location evidence="1">Membrane</location>
        <topology evidence="1">Multi-pass membrane protein</topology>
    </subcellularLocation>
</comment>
<evidence type="ECO:0000313" key="11">
    <source>
        <dbReference type="Proteomes" id="UP000215902"/>
    </source>
</evidence>
<gene>
    <name evidence="10" type="ORF">BOX15_Mlig015085g2</name>
</gene>
<dbReference type="AlphaFoldDB" id="A0A267FYB8"/>
<dbReference type="EMBL" id="NIVC01000709">
    <property type="protein sequence ID" value="PAA78057.1"/>
    <property type="molecule type" value="Genomic_DNA"/>
</dbReference>
<feature type="transmembrane region" description="Helical" evidence="8">
    <location>
        <begin position="16"/>
        <end position="36"/>
    </location>
</feature>
<sequence>QELKTQIRGTNESLDSFFLCTMAIVVYFMQCGFAFLEAGAVRSKNTTNILIKNILDSFIGGIAYYVIGYGLAFGAPNGNPFCGSGYFAMSYLPESKFSHWFFQFVFAATASTIVSG</sequence>
<dbReference type="PANTHER" id="PTHR11730">
    <property type="entry name" value="AMMONIUM TRANSPORTER"/>
    <property type="match status" value="1"/>
</dbReference>
<keyword evidence="7" id="KW-0924">Ammonia transport</keyword>
<dbReference type="Pfam" id="PF00909">
    <property type="entry name" value="Ammonium_transp"/>
    <property type="match status" value="1"/>
</dbReference>
<proteinExistence type="inferred from homology"/>
<feature type="non-terminal residue" evidence="10">
    <location>
        <position position="116"/>
    </location>
</feature>
<dbReference type="GO" id="GO:0008519">
    <property type="term" value="F:ammonium channel activity"/>
    <property type="evidence" value="ECO:0007669"/>
    <property type="project" value="InterPro"/>
</dbReference>
<protein>
    <recommendedName>
        <fullName evidence="9">Ammonium transporter AmtB-like domain-containing protein</fullName>
    </recommendedName>
</protein>
<feature type="transmembrane region" description="Helical" evidence="8">
    <location>
        <begin position="57"/>
        <end position="77"/>
    </location>
</feature>
<keyword evidence="6 8" id="KW-0472">Membrane</keyword>
<keyword evidence="5 8" id="KW-1133">Transmembrane helix</keyword>
<evidence type="ECO:0000256" key="8">
    <source>
        <dbReference type="SAM" id="Phobius"/>
    </source>
</evidence>
<dbReference type="InterPro" id="IPR024041">
    <property type="entry name" value="NH4_transpt_AmtB-like_dom"/>
</dbReference>
<evidence type="ECO:0000256" key="4">
    <source>
        <dbReference type="ARBA" id="ARBA00022692"/>
    </source>
</evidence>
<evidence type="ECO:0000256" key="2">
    <source>
        <dbReference type="ARBA" id="ARBA00005887"/>
    </source>
</evidence>
<keyword evidence="4 8" id="KW-0812">Transmembrane</keyword>
<evidence type="ECO:0000256" key="7">
    <source>
        <dbReference type="ARBA" id="ARBA00023177"/>
    </source>
</evidence>
<comment type="similarity">
    <text evidence="2">Belongs to the ammonia transporter channel (TC 1.A.11.2) family.</text>
</comment>
<feature type="transmembrane region" description="Helical" evidence="8">
    <location>
        <begin position="97"/>
        <end position="115"/>
    </location>
</feature>
<dbReference type="GO" id="GO:0005886">
    <property type="term" value="C:plasma membrane"/>
    <property type="evidence" value="ECO:0007669"/>
    <property type="project" value="TreeGrafter"/>
</dbReference>
<dbReference type="PANTHER" id="PTHR11730:SF6">
    <property type="entry name" value="AMMONIUM TRANSPORTER"/>
    <property type="match status" value="1"/>
</dbReference>
<accession>A0A267FYB8</accession>
<dbReference type="STRING" id="282301.A0A267FYB8"/>
<dbReference type="InterPro" id="IPR029020">
    <property type="entry name" value="Ammonium/urea_transptr"/>
</dbReference>
<keyword evidence="11" id="KW-1185">Reference proteome</keyword>
<dbReference type="SUPFAM" id="SSF111352">
    <property type="entry name" value="Ammonium transporter"/>
    <property type="match status" value="1"/>
</dbReference>
<evidence type="ECO:0000256" key="3">
    <source>
        <dbReference type="ARBA" id="ARBA00022448"/>
    </source>
</evidence>
<dbReference type="Proteomes" id="UP000215902">
    <property type="component" value="Unassembled WGS sequence"/>
</dbReference>
<organism evidence="10 11">
    <name type="scientific">Macrostomum lignano</name>
    <dbReference type="NCBI Taxonomy" id="282301"/>
    <lineage>
        <taxon>Eukaryota</taxon>
        <taxon>Metazoa</taxon>
        <taxon>Spiralia</taxon>
        <taxon>Lophotrochozoa</taxon>
        <taxon>Platyhelminthes</taxon>
        <taxon>Rhabditophora</taxon>
        <taxon>Macrostomorpha</taxon>
        <taxon>Macrostomida</taxon>
        <taxon>Macrostomidae</taxon>
        <taxon>Macrostomum</taxon>
    </lineage>
</organism>
<keyword evidence="3" id="KW-0813">Transport</keyword>
<dbReference type="GO" id="GO:0097272">
    <property type="term" value="P:ammonium homeostasis"/>
    <property type="evidence" value="ECO:0007669"/>
    <property type="project" value="TreeGrafter"/>
</dbReference>